<feature type="signal peptide" evidence="4">
    <location>
        <begin position="1"/>
        <end position="28"/>
    </location>
</feature>
<feature type="chain" id="PRO_5010004138" description="Dirigent protein" evidence="4">
    <location>
        <begin position="29"/>
        <end position="180"/>
    </location>
</feature>
<proteinExistence type="inferred from homology"/>
<keyword evidence="4" id="KW-0732">Signal</keyword>
<dbReference type="Proteomes" id="UP000087171">
    <property type="component" value="Chromosome Ca6"/>
</dbReference>
<dbReference type="AlphaFoldDB" id="A0A1S2YKT2"/>
<comment type="function">
    <text evidence="4">Dirigent proteins impart stereoselectivity on the phenoxy radical-coupling reaction, yielding optically active lignans from two molecules of coniferyl alcohol in the biosynthesis of lignans, flavonolignans, and alkaloids and thus plays a central role in plant secondary metabolism.</text>
</comment>
<comment type="similarity">
    <text evidence="1 4">Belongs to the plant dirigent protein family.</text>
</comment>
<dbReference type="Gene3D" id="2.40.480.10">
    <property type="entry name" value="Allene oxide cyclase-like"/>
    <property type="match status" value="1"/>
</dbReference>
<accession>A0A1S2YKT2</accession>
<name>A0A1S2YKT2_CICAR</name>
<dbReference type="OrthoDB" id="1925209at2759"/>
<dbReference type="PANTHER" id="PTHR21495">
    <property type="entry name" value="NUCLEOPORIN-RELATED"/>
    <property type="match status" value="1"/>
</dbReference>
<dbReference type="STRING" id="3827.A0A1S2YKT2"/>
<dbReference type="eggNOG" id="ENOG502QRR3">
    <property type="taxonomic scope" value="Eukaryota"/>
</dbReference>
<dbReference type="PaxDb" id="3827-XP_004506278.1"/>
<protein>
    <recommendedName>
        <fullName evidence="4">Dirigent protein</fullName>
    </recommendedName>
</protein>
<dbReference type="GeneID" id="101500136"/>
<dbReference type="GO" id="GO:0048046">
    <property type="term" value="C:apoplast"/>
    <property type="evidence" value="ECO:0007669"/>
    <property type="project" value="UniProtKB-SubCell"/>
</dbReference>
<evidence type="ECO:0000256" key="2">
    <source>
        <dbReference type="ARBA" id="ARBA00011738"/>
    </source>
</evidence>
<evidence type="ECO:0000313" key="6">
    <source>
        <dbReference type="RefSeq" id="XP_004506278.1"/>
    </source>
</evidence>
<dbReference type="Pfam" id="PF03018">
    <property type="entry name" value="Dirigent"/>
    <property type="match status" value="1"/>
</dbReference>
<comment type="subunit">
    <text evidence="2 4">Homodimer.</text>
</comment>
<keyword evidence="3 4" id="KW-0964">Secreted</keyword>
<evidence type="ECO:0000256" key="1">
    <source>
        <dbReference type="ARBA" id="ARBA00010746"/>
    </source>
</evidence>
<dbReference type="InterPro" id="IPR004265">
    <property type="entry name" value="Dirigent"/>
</dbReference>
<evidence type="ECO:0000313" key="5">
    <source>
        <dbReference type="Proteomes" id="UP000087171"/>
    </source>
</evidence>
<organism evidence="5 6">
    <name type="scientific">Cicer arietinum</name>
    <name type="common">Chickpea</name>
    <name type="synonym">Garbanzo</name>
    <dbReference type="NCBI Taxonomy" id="3827"/>
    <lineage>
        <taxon>Eukaryota</taxon>
        <taxon>Viridiplantae</taxon>
        <taxon>Streptophyta</taxon>
        <taxon>Embryophyta</taxon>
        <taxon>Tracheophyta</taxon>
        <taxon>Spermatophyta</taxon>
        <taxon>Magnoliopsida</taxon>
        <taxon>eudicotyledons</taxon>
        <taxon>Gunneridae</taxon>
        <taxon>Pentapetalae</taxon>
        <taxon>rosids</taxon>
        <taxon>fabids</taxon>
        <taxon>Fabales</taxon>
        <taxon>Fabaceae</taxon>
        <taxon>Papilionoideae</taxon>
        <taxon>50 kb inversion clade</taxon>
        <taxon>NPAAA clade</taxon>
        <taxon>Hologalegina</taxon>
        <taxon>IRL clade</taxon>
        <taxon>Cicereae</taxon>
        <taxon>Cicer</taxon>
    </lineage>
</organism>
<evidence type="ECO:0000256" key="4">
    <source>
        <dbReference type="RuleBase" id="RU363099"/>
    </source>
</evidence>
<dbReference type="GO" id="GO:0009699">
    <property type="term" value="P:phenylpropanoid biosynthetic process"/>
    <property type="evidence" value="ECO:0007669"/>
    <property type="project" value="UniProtKB-ARBA"/>
</dbReference>
<evidence type="ECO:0000256" key="3">
    <source>
        <dbReference type="ARBA" id="ARBA00022525"/>
    </source>
</evidence>
<reference evidence="6" key="2">
    <citation type="submission" date="2025-08" db="UniProtKB">
        <authorList>
            <consortium name="RefSeq"/>
        </authorList>
    </citation>
    <scope>IDENTIFICATION</scope>
    <source>
        <tissue evidence="6">Etiolated seedlings</tissue>
    </source>
</reference>
<reference evidence="5" key="1">
    <citation type="journal article" date="2013" name="Nat. Biotechnol.">
        <title>Draft genome sequence of chickpea (Cicer arietinum) provides a resource for trait improvement.</title>
        <authorList>
            <person name="Varshney R.K."/>
            <person name="Song C."/>
            <person name="Saxena R.K."/>
            <person name="Azam S."/>
            <person name="Yu S."/>
            <person name="Sharpe A.G."/>
            <person name="Cannon S."/>
            <person name="Baek J."/>
            <person name="Rosen B.D."/>
            <person name="Tar'an B."/>
            <person name="Millan T."/>
            <person name="Zhang X."/>
            <person name="Ramsay L.D."/>
            <person name="Iwata A."/>
            <person name="Wang Y."/>
            <person name="Nelson W."/>
            <person name="Farmer A.D."/>
            <person name="Gaur P.M."/>
            <person name="Soderlund C."/>
            <person name="Penmetsa R.V."/>
            <person name="Xu C."/>
            <person name="Bharti A.K."/>
            <person name="He W."/>
            <person name="Winter P."/>
            <person name="Zhao S."/>
            <person name="Hane J.K."/>
            <person name="Carrasquilla-Garcia N."/>
            <person name="Condie J.A."/>
            <person name="Upadhyaya H.D."/>
            <person name="Luo M.C."/>
            <person name="Thudi M."/>
            <person name="Gowda C.L."/>
            <person name="Singh N.P."/>
            <person name="Lichtenzveig J."/>
            <person name="Gali K.K."/>
            <person name="Rubio J."/>
            <person name="Nadarajan N."/>
            <person name="Dolezel J."/>
            <person name="Bansal K.C."/>
            <person name="Xu X."/>
            <person name="Edwards D."/>
            <person name="Zhang G."/>
            <person name="Kahl G."/>
            <person name="Gil J."/>
            <person name="Singh K.B."/>
            <person name="Datta S.K."/>
            <person name="Jackson S.A."/>
            <person name="Wang J."/>
            <person name="Cook D.R."/>
        </authorList>
    </citation>
    <scope>NUCLEOTIDE SEQUENCE [LARGE SCALE GENOMIC DNA]</scope>
    <source>
        <strain evidence="5">cv. CDC Frontier</strain>
    </source>
</reference>
<comment type="subcellular location">
    <subcellularLocation>
        <location evidence="4">Secreted</location>
        <location evidence="4">Extracellular space</location>
        <location evidence="4">Apoplast</location>
    </subcellularLocation>
</comment>
<keyword evidence="4" id="KW-0052">Apoplast</keyword>
<keyword evidence="5" id="KW-1185">Reference proteome</keyword>
<dbReference type="InterPro" id="IPR044859">
    <property type="entry name" value="Allene_oxi_cyc_Dirigent"/>
</dbReference>
<sequence length="180" mass="19534">MAQQFSTPIKIMSFTILILIIATNMANSQTPPNQTTLVFYLQDIGKGLNATVSPVIGINGRVWSYNTFGTIFVVDDPVMVSPSPFSTQIGRAQGVITVTSLDGANVNILLSIVFNNMQYSGSTLEIQGTSRQRDNSRELSIVGGTGRFRFARGFAVFETVSFDAPNVHSIIRLTITLALP</sequence>
<gene>
    <name evidence="6" type="primary">LOC101500136</name>
</gene>
<dbReference type="RefSeq" id="XP_004506278.1">
    <property type="nucleotide sequence ID" value="XM_004506221.3"/>
</dbReference>
<dbReference type="KEGG" id="cam:101500136"/>